<dbReference type="NCBIfam" id="NF033644">
    <property type="entry name" value="antiterm_UpxY"/>
    <property type="match status" value="1"/>
</dbReference>
<dbReference type="OrthoDB" id="1079689at2"/>
<dbReference type="InterPro" id="IPR036735">
    <property type="entry name" value="NGN_dom_sf"/>
</dbReference>
<dbReference type="SUPFAM" id="SSF82679">
    <property type="entry name" value="N-utilization substance G protein NusG, N-terminal domain"/>
    <property type="match status" value="1"/>
</dbReference>
<gene>
    <name evidence="3" type="ORF">HMPREF9944_02411</name>
</gene>
<comment type="caution">
    <text evidence="3">The sequence shown here is derived from an EMBL/GenBank/DDBJ whole genome shotgun (WGS) entry which is preliminary data.</text>
</comment>
<name>H1HQG7_9BACT</name>
<dbReference type="GO" id="GO:0006354">
    <property type="term" value="P:DNA-templated transcription elongation"/>
    <property type="evidence" value="ECO:0007669"/>
    <property type="project" value="InterPro"/>
</dbReference>
<dbReference type="HOGENOM" id="CLU_116148_0_0_10"/>
<dbReference type="SUPFAM" id="SSF50104">
    <property type="entry name" value="Translation proteins SH3-like domain"/>
    <property type="match status" value="1"/>
</dbReference>
<dbReference type="PATRIC" id="fig|999422.3.peg.2525"/>
<proteinExistence type="predicted"/>
<organism evidence="3 4">
    <name type="scientific">Segatella maculosa OT 289</name>
    <dbReference type="NCBI Taxonomy" id="999422"/>
    <lineage>
        <taxon>Bacteria</taxon>
        <taxon>Pseudomonadati</taxon>
        <taxon>Bacteroidota</taxon>
        <taxon>Bacteroidia</taxon>
        <taxon>Bacteroidales</taxon>
        <taxon>Prevotellaceae</taxon>
        <taxon>Segatella</taxon>
    </lineage>
</organism>
<keyword evidence="1" id="KW-0804">Transcription</keyword>
<dbReference type="EMBL" id="AGEK01000044">
    <property type="protein sequence ID" value="EHO66148.1"/>
    <property type="molecule type" value="Genomic_DNA"/>
</dbReference>
<feature type="domain" description="NusG-like N-terminal" evidence="2">
    <location>
        <begin position="28"/>
        <end position="125"/>
    </location>
</feature>
<dbReference type="AlphaFoldDB" id="H1HQG7"/>
<dbReference type="STRING" id="999422.HMPREF9944_02411"/>
<sequence length="196" mass="22890">MMEEKKLTTECLDDAAQSVSELRDYSPWYAIKLYTTRQKEAADYFQNKGLETFIPEEYMDVEDKNHGVKHVLRPVVRNLIFLKKEGTEVEMRNLVTASTLKMSVVTKSKEDKSYYEIPATQMYEFRAMCNPQLTMRKYLSEEQAHLKKGDKVLVKHGPLKGLTGRLVRSNKMYYLLKEVPGMAIMIKVTRWCCEKI</sequence>
<dbReference type="Gene3D" id="3.30.70.940">
    <property type="entry name" value="NusG, N-terminal domain"/>
    <property type="match status" value="1"/>
</dbReference>
<evidence type="ECO:0000256" key="1">
    <source>
        <dbReference type="ARBA" id="ARBA00023163"/>
    </source>
</evidence>
<dbReference type="InterPro" id="IPR006645">
    <property type="entry name" value="NGN-like_dom"/>
</dbReference>
<accession>H1HQG7</accession>
<evidence type="ECO:0000313" key="4">
    <source>
        <dbReference type="Proteomes" id="UP000003167"/>
    </source>
</evidence>
<dbReference type="CDD" id="cd09895">
    <property type="entry name" value="NGN_SP_UpxY"/>
    <property type="match status" value="1"/>
</dbReference>
<keyword evidence="4" id="KW-1185">Reference proteome</keyword>
<dbReference type="InterPro" id="IPR008991">
    <property type="entry name" value="Translation_prot_SH3-like_sf"/>
</dbReference>
<evidence type="ECO:0000313" key="3">
    <source>
        <dbReference type="EMBL" id="EHO66148.1"/>
    </source>
</evidence>
<dbReference type="Proteomes" id="UP000003167">
    <property type="component" value="Unassembled WGS sequence"/>
</dbReference>
<evidence type="ECO:0000259" key="2">
    <source>
        <dbReference type="Pfam" id="PF02357"/>
    </source>
</evidence>
<reference evidence="3 4" key="1">
    <citation type="submission" date="2011-12" db="EMBL/GenBank/DDBJ databases">
        <title>The Genome Sequence of Prevotella maculosa OT 289.</title>
        <authorList>
            <consortium name="The Broad Institute Genome Sequencing Platform"/>
            <person name="Earl A."/>
            <person name="Ward D."/>
            <person name="Feldgarden M."/>
            <person name="Gevers D."/>
            <person name="Izard J."/>
            <person name="Blanton J.M."/>
            <person name="Mathney J."/>
            <person name="Tanner A.C."/>
            <person name="Dewhirst F.E."/>
            <person name="Young S.K."/>
            <person name="Zeng Q."/>
            <person name="Gargeya S."/>
            <person name="Fitzgerald M."/>
            <person name="Haas B."/>
            <person name="Abouelleil A."/>
            <person name="Alvarado L."/>
            <person name="Arachchi H.M."/>
            <person name="Berlin A."/>
            <person name="Chapman S.B."/>
            <person name="Gearin G."/>
            <person name="Goldberg J."/>
            <person name="Griggs A."/>
            <person name="Gujja S."/>
            <person name="Hansen M."/>
            <person name="Heiman D."/>
            <person name="Howarth C."/>
            <person name="Larimer J."/>
            <person name="Lui A."/>
            <person name="MacDonald P.J.P."/>
            <person name="McCowen C."/>
            <person name="Montmayeur A."/>
            <person name="Murphy C."/>
            <person name="Neiman D."/>
            <person name="Pearson M."/>
            <person name="Priest M."/>
            <person name="Roberts A."/>
            <person name="Saif S."/>
            <person name="Shea T."/>
            <person name="Sisk P."/>
            <person name="Stolte C."/>
            <person name="Sykes S."/>
            <person name="Wortman J."/>
            <person name="Nusbaum C."/>
            <person name="Birren B."/>
        </authorList>
    </citation>
    <scope>NUCLEOTIDE SEQUENCE [LARGE SCALE GENOMIC DNA]</scope>
    <source>
        <strain evidence="3 4">OT 289</strain>
    </source>
</reference>
<dbReference type="RefSeq" id="WP_008566535.1">
    <property type="nucleotide sequence ID" value="NZ_JH594512.1"/>
</dbReference>
<dbReference type="Pfam" id="PF02357">
    <property type="entry name" value="NusG"/>
    <property type="match status" value="1"/>
</dbReference>
<protein>
    <recommendedName>
        <fullName evidence="2">NusG-like N-terminal domain-containing protein</fullName>
    </recommendedName>
</protein>